<dbReference type="OrthoDB" id="9936131at2759"/>
<protein>
    <submittedName>
        <fullName evidence="9">Sushi domain-containing protein 5</fullName>
    </submittedName>
</protein>
<evidence type="ECO:0000313" key="9">
    <source>
        <dbReference type="RefSeq" id="XP_021574301.1"/>
    </source>
</evidence>
<keyword evidence="3" id="KW-1015">Disulfide bond</keyword>
<name>A0A3Q0EFD6_CARSF</name>
<feature type="region of interest" description="Disordered" evidence="5">
    <location>
        <begin position="101"/>
        <end position="121"/>
    </location>
</feature>
<keyword evidence="8" id="KW-1185">Reference proteome</keyword>
<dbReference type="KEGG" id="csyr:103272687"/>
<comment type="caution">
    <text evidence="4">Lacks conserved residue(s) required for the propagation of feature annotation.</text>
</comment>
<dbReference type="InterPro" id="IPR000436">
    <property type="entry name" value="Sushi_SCR_CCP_dom"/>
</dbReference>
<dbReference type="CTD" id="26032"/>
<dbReference type="PANTHER" id="PTHR32493:SF0">
    <property type="entry name" value="SUSHI DOMAIN-CONTAINING PROTEIN 5"/>
    <property type="match status" value="1"/>
</dbReference>
<dbReference type="GO" id="GO:0007219">
    <property type="term" value="P:Notch signaling pathway"/>
    <property type="evidence" value="ECO:0007669"/>
    <property type="project" value="TreeGrafter"/>
</dbReference>
<dbReference type="AlphaFoldDB" id="A0A3Q0EFD6"/>
<organism evidence="8 9">
    <name type="scientific">Carlito syrichta</name>
    <name type="common">Philippine tarsier</name>
    <name type="synonym">Tarsius syrichta</name>
    <dbReference type="NCBI Taxonomy" id="1868482"/>
    <lineage>
        <taxon>Eukaryota</taxon>
        <taxon>Metazoa</taxon>
        <taxon>Chordata</taxon>
        <taxon>Craniata</taxon>
        <taxon>Vertebrata</taxon>
        <taxon>Euteleostomi</taxon>
        <taxon>Mammalia</taxon>
        <taxon>Eutheria</taxon>
        <taxon>Euarchontoglires</taxon>
        <taxon>Primates</taxon>
        <taxon>Haplorrhini</taxon>
        <taxon>Tarsiiformes</taxon>
        <taxon>Tarsiidae</taxon>
        <taxon>Carlito</taxon>
    </lineage>
</organism>
<evidence type="ECO:0000256" key="2">
    <source>
        <dbReference type="ARBA" id="ARBA00022729"/>
    </source>
</evidence>
<feature type="domain" description="Sushi" evidence="7">
    <location>
        <begin position="12"/>
        <end position="73"/>
    </location>
</feature>
<evidence type="ECO:0000256" key="4">
    <source>
        <dbReference type="PROSITE-ProRule" id="PRU00302"/>
    </source>
</evidence>
<dbReference type="SUPFAM" id="SSF57535">
    <property type="entry name" value="Complement control module/SCR domain"/>
    <property type="match status" value="1"/>
</dbReference>
<evidence type="ECO:0000313" key="8">
    <source>
        <dbReference type="Proteomes" id="UP000189704"/>
    </source>
</evidence>
<dbReference type="RefSeq" id="XP_021574301.1">
    <property type="nucleotide sequence ID" value="XM_021718626.1"/>
</dbReference>
<keyword evidence="1 4" id="KW-0768">Sushi</keyword>
<keyword evidence="6" id="KW-0812">Transmembrane</keyword>
<feature type="transmembrane region" description="Helical" evidence="6">
    <location>
        <begin position="452"/>
        <end position="475"/>
    </location>
</feature>
<feature type="region of interest" description="Disordered" evidence="5">
    <location>
        <begin position="226"/>
        <end position="280"/>
    </location>
</feature>
<dbReference type="InterPro" id="IPR053298">
    <property type="entry name" value="Sushi_domain_protein"/>
</dbReference>
<keyword evidence="2" id="KW-0732">Signal</keyword>
<accession>A0A3Q0EFD6</accession>
<gene>
    <name evidence="9" type="primary">SUSD5</name>
</gene>
<sequence>MYSAFCMKDEEKPCGDPPSFPHTILQGRTGLEMGDELLYVCAPGHITGHRDTAFTLLCNSCGEWYGLVQACGKDEAEAHIDYEDNFPDDRSVSFRELMEDSWAEAEEDTGEEEASEKAPKQDHLVSISVGRENLAQDKAFVPTAGLPGVRSSVPTALPGSRLDRKYLFWLPAETFHKPKLEKEVDDDTKKQFAARDNHSEVKLIPGEPETKAIYSNTDDPLGPFVGRNASKTGDPVVSSSSDESWLDGYPVTDGAWRKTEAEEEEDGDKGGGSVGLDESVLVTPDQPILVEVKKSRSTALMPIEDTTHNAVLPSQILDVEALALRPMNVSETEGPHHGDGDLTKHQSTEPWRFTPEKSSMATLPDELTNSTLETLTTTAVQQMTDNIPSTMMVATQPLVETSAPEVQDSFPYLLSEDFLGQEGPGPGASEELLPTLEPCVGDNCPGLSRGPVIATIVTILCLLVLLAGVGAVWGYHRCQHKSSVYKLNVGQRQARHYHQQIEMEKV</sequence>
<reference evidence="9" key="1">
    <citation type="submission" date="2025-08" db="UniProtKB">
        <authorList>
            <consortium name="RefSeq"/>
        </authorList>
    </citation>
    <scope>IDENTIFICATION</scope>
</reference>
<keyword evidence="6" id="KW-1133">Transmembrane helix</keyword>
<keyword evidence="6" id="KW-0472">Membrane</keyword>
<proteinExistence type="predicted"/>
<dbReference type="Gene3D" id="2.10.70.10">
    <property type="entry name" value="Complement Module, domain 1"/>
    <property type="match status" value="1"/>
</dbReference>
<dbReference type="STRING" id="1868482.ENSTSYP00000008341"/>
<dbReference type="FunFam" id="2.10.70.10:FF:000050">
    <property type="entry name" value="sushi domain-containing protein 5"/>
    <property type="match status" value="1"/>
</dbReference>
<dbReference type="PROSITE" id="PS50923">
    <property type="entry name" value="SUSHI"/>
    <property type="match status" value="1"/>
</dbReference>
<dbReference type="PANTHER" id="PTHR32493">
    <property type="entry name" value="SUSHI DOMAIN-CONTAINING PROTEIN 5"/>
    <property type="match status" value="1"/>
</dbReference>
<evidence type="ECO:0000256" key="6">
    <source>
        <dbReference type="SAM" id="Phobius"/>
    </source>
</evidence>
<evidence type="ECO:0000259" key="7">
    <source>
        <dbReference type="PROSITE" id="PS50923"/>
    </source>
</evidence>
<evidence type="ECO:0000256" key="5">
    <source>
        <dbReference type="SAM" id="MobiDB-lite"/>
    </source>
</evidence>
<evidence type="ECO:0000256" key="3">
    <source>
        <dbReference type="ARBA" id="ARBA00023157"/>
    </source>
</evidence>
<dbReference type="InterPro" id="IPR035976">
    <property type="entry name" value="Sushi/SCR/CCP_sf"/>
</dbReference>
<feature type="compositionally biased region" description="Acidic residues" evidence="5">
    <location>
        <begin position="101"/>
        <end position="114"/>
    </location>
</feature>
<evidence type="ECO:0000256" key="1">
    <source>
        <dbReference type="ARBA" id="ARBA00022659"/>
    </source>
</evidence>
<dbReference type="Proteomes" id="UP000189704">
    <property type="component" value="Unplaced"/>
</dbReference>
<dbReference type="GeneID" id="103272687"/>